<proteinExistence type="inferred from homology"/>
<dbReference type="AlphaFoldDB" id="A0A2U1L2X7"/>
<feature type="compositionally biased region" description="Basic and acidic residues" evidence="6">
    <location>
        <begin position="413"/>
        <end position="456"/>
    </location>
</feature>
<feature type="region of interest" description="Disordered" evidence="6">
    <location>
        <begin position="254"/>
        <end position="301"/>
    </location>
</feature>
<keyword evidence="9" id="KW-1185">Reference proteome</keyword>
<keyword evidence="4" id="KW-0493">Microtubule</keyword>
<dbReference type="InterPro" id="IPR044216">
    <property type="entry name" value="WDL7"/>
</dbReference>
<organism evidence="8 9">
    <name type="scientific">Artemisia annua</name>
    <name type="common">Sweet wormwood</name>
    <dbReference type="NCBI Taxonomy" id="35608"/>
    <lineage>
        <taxon>Eukaryota</taxon>
        <taxon>Viridiplantae</taxon>
        <taxon>Streptophyta</taxon>
        <taxon>Embryophyta</taxon>
        <taxon>Tracheophyta</taxon>
        <taxon>Spermatophyta</taxon>
        <taxon>Magnoliopsida</taxon>
        <taxon>eudicotyledons</taxon>
        <taxon>Gunneridae</taxon>
        <taxon>Pentapetalae</taxon>
        <taxon>asterids</taxon>
        <taxon>campanulids</taxon>
        <taxon>Asterales</taxon>
        <taxon>Asteraceae</taxon>
        <taxon>Asteroideae</taxon>
        <taxon>Anthemideae</taxon>
        <taxon>Artemisiinae</taxon>
        <taxon>Artemisia</taxon>
    </lineage>
</organism>
<evidence type="ECO:0000256" key="2">
    <source>
        <dbReference type="ARBA" id="ARBA00005885"/>
    </source>
</evidence>
<evidence type="ECO:0000256" key="5">
    <source>
        <dbReference type="ARBA" id="ARBA00023212"/>
    </source>
</evidence>
<dbReference type="EMBL" id="PKPP01011859">
    <property type="protein sequence ID" value="PWA43362.1"/>
    <property type="molecule type" value="Genomic_DNA"/>
</dbReference>
<feature type="compositionally biased region" description="Basic and acidic residues" evidence="6">
    <location>
        <begin position="362"/>
        <end position="371"/>
    </location>
</feature>
<dbReference type="Pfam" id="PF06886">
    <property type="entry name" value="TPX2"/>
    <property type="match status" value="1"/>
</dbReference>
<gene>
    <name evidence="8" type="ORF">CTI12_AA535730</name>
</gene>
<sequence length="544" mass="60597">MEMGEAASSCLLRSNSQPLFASCEFKEGDPTRALTTSVSFGRFLTEPLNWERWSSFSHNRTLEDVKKYSRPGVVAEKKAFFEAHYKNFALKKTAKLHEKENQAPNYSPQINVITNISPVAISKTDSVADEKRGNELINRLSEQGIASNVDAHTPSTTSLVFSKGGNVDDIISSTIQVELDKQPNEDIPSPSTYLVFSQVCDAEENVLTTSQVEQVKASTGNIDFEDHQSEVKVSNRSSLVNKIKKRYIKDAASDPDKLSGQIKHEVTSAKSLSRNEPYKKLQSPRKAPLTPTVHPKKAAGVVTDKKRSVLQSLHMSMNFPPARNKDVASKTISKPKDRLTQQALTRVSVIGVKENSQVLPRPESKRSKTPIDRSVNGSRTVASKSHSTNHSETSSPCTKKPRSSTVPSSFSFRSDERAAKRKEFFQKLEEKSNTNDTKKIQLQPKLKEKPRSDNKKLRWSTTLEAKPSTREAKAPINSMQKVTPSKPCSPKLGRKPAPRPVEDTQSPPWRSSSKPKNFIEINKKKLSSYMAKKKVCDSTLMSAK</sequence>
<comment type="subcellular location">
    <subcellularLocation>
        <location evidence="1">Cytoplasm</location>
        <location evidence="1">Cytoskeleton</location>
    </subcellularLocation>
</comment>
<feature type="domain" description="TPX2 C-terminal" evidence="7">
    <location>
        <begin position="410"/>
        <end position="467"/>
    </location>
</feature>
<evidence type="ECO:0000256" key="6">
    <source>
        <dbReference type="SAM" id="MobiDB-lite"/>
    </source>
</evidence>
<evidence type="ECO:0000313" key="8">
    <source>
        <dbReference type="EMBL" id="PWA43362.1"/>
    </source>
</evidence>
<accession>A0A2U1L2X7</accession>
<dbReference type="InterPro" id="IPR027329">
    <property type="entry name" value="TPX2_C"/>
</dbReference>
<comment type="similarity">
    <text evidence="2">Belongs to the TPX2 family.</text>
</comment>
<feature type="compositionally biased region" description="Basic and acidic residues" evidence="6">
    <location>
        <begin position="323"/>
        <end position="339"/>
    </location>
</feature>
<feature type="compositionally biased region" description="Polar residues" evidence="6">
    <location>
        <begin position="375"/>
        <end position="397"/>
    </location>
</feature>
<evidence type="ECO:0000259" key="7">
    <source>
        <dbReference type="Pfam" id="PF06886"/>
    </source>
</evidence>
<dbReference type="PANTHER" id="PTHR47067">
    <property type="entry name" value="TPX2 (TARGETING PROTEIN FOR XKLP2) PROTEIN FAMILY-RELATED"/>
    <property type="match status" value="1"/>
</dbReference>
<protein>
    <submittedName>
        <fullName evidence="8">TPX2 domain-containing protein</fullName>
    </submittedName>
</protein>
<dbReference type="GO" id="GO:0005874">
    <property type="term" value="C:microtubule"/>
    <property type="evidence" value="ECO:0007669"/>
    <property type="project" value="UniProtKB-KW"/>
</dbReference>
<name>A0A2U1L2X7_ARTAN</name>
<dbReference type="STRING" id="35608.A0A2U1L2X7"/>
<evidence type="ECO:0000256" key="4">
    <source>
        <dbReference type="ARBA" id="ARBA00022701"/>
    </source>
</evidence>
<keyword evidence="5" id="KW-0206">Cytoskeleton</keyword>
<feature type="compositionally biased region" description="Basic and acidic residues" evidence="6">
    <location>
        <begin position="254"/>
        <end position="267"/>
    </location>
</feature>
<dbReference type="Proteomes" id="UP000245207">
    <property type="component" value="Unassembled WGS sequence"/>
</dbReference>
<feature type="region of interest" description="Disordered" evidence="6">
    <location>
        <begin position="317"/>
        <end position="517"/>
    </location>
</feature>
<dbReference type="PANTHER" id="PTHR47067:SF16">
    <property type="entry name" value="TPX2 (TARGETING PROTEIN FOR XKLP2) PROTEIN FAMILY"/>
    <property type="match status" value="1"/>
</dbReference>
<feature type="compositionally biased region" description="Polar residues" evidence="6">
    <location>
        <begin position="503"/>
        <end position="515"/>
    </location>
</feature>
<evidence type="ECO:0000256" key="1">
    <source>
        <dbReference type="ARBA" id="ARBA00004245"/>
    </source>
</evidence>
<evidence type="ECO:0000313" key="9">
    <source>
        <dbReference type="Proteomes" id="UP000245207"/>
    </source>
</evidence>
<comment type="caution">
    <text evidence="8">The sequence shown here is derived from an EMBL/GenBank/DDBJ whole genome shotgun (WGS) entry which is preliminary data.</text>
</comment>
<reference evidence="8 9" key="1">
    <citation type="journal article" date="2018" name="Mol. Plant">
        <title>The genome of Artemisia annua provides insight into the evolution of Asteraceae family and artemisinin biosynthesis.</title>
        <authorList>
            <person name="Shen Q."/>
            <person name="Zhang L."/>
            <person name="Liao Z."/>
            <person name="Wang S."/>
            <person name="Yan T."/>
            <person name="Shi P."/>
            <person name="Liu M."/>
            <person name="Fu X."/>
            <person name="Pan Q."/>
            <person name="Wang Y."/>
            <person name="Lv Z."/>
            <person name="Lu X."/>
            <person name="Zhang F."/>
            <person name="Jiang W."/>
            <person name="Ma Y."/>
            <person name="Chen M."/>
            <person name="Hao X."/>
            <person name="Li L."/>
            <person name="Tang Y."/>
            <person name="Lv G."/>
            <person name="Zhou Y."/>
            <person name="Sun X."/>
            <person name="Brodelius P.E."/>
            <person name="Rose J.K.C."/>
            <person name="Tang K."/>
        </authorList>
    </citation>
    <scope>NUCLEOTIDE SEQUENCE [LARGE SCALE GENOMIC DNA]</scope>
    <source>
        <strain evidence="9">cv. Huhao1</strain>
        <tissue evidence="8">Leaf</tissue>
    </source>
</reference>
<keyword evidence="3" id="KW-0963">Cytoplasm</keyword>
<evidence type="ECO:0000256" key="3">
    <source>
        <dbReference type="ARBA" id="ARBA00022490"/>
    </source>
</evidence>
<dbReference type="OrthoDB" id="621651at2759"/>
<feature type="compositionally biased region" description="Low complexity" evidence="6">
    <location>
        <begin position="403"/>
        <end position="412"/>
    </location>
</feature>